<reference evidence="7 8" key="1">
    <citation type="journal article" date="2015" name="Genome Announc.">
        <title>Expanding the biotechnology potential of lactobacilli through comparative genomics of 213 strains and associated genera.</title>
        <authorList>
            <person name="Sun Z."/>
            <person name="Harris H.M."/>
            <person name="McCann A."/>
            <person name="Guo C."/>
            <person name="Argimon S."/>
            <person name="Zhang W."/>
            <person name="Yang X."/>
            <person name="Jeffery I.B."/>
            <person name="Cooney J.C."/>
            <person name="Kagawa T.F."/>
            <person name="Liu W."/>
            <person name="Song Y."/>
            <person name="Salvetti E."/>
            <person name="Wrobel A."/>
            <person name="Rasinkangas P."/>
            <person name="Parkhill J."/>
            <person name="Rea M.C."/>
            <person name="O'Sullivan O."/>
            <person name="Ritari J."/>
            <person name="Douillard F.P."/>
            <person name="Paul Ross R."/>
            <person name="Yang R."/>
            <person name="Briner A.E."/>
            <person name="Felis G.E."/>
            <person name="de Vos W.M."/>
            <person name="Barrangou R."/>
            <person name="Klaenhammer T.R."/>
            <person name="Caufield P.W."/>
            <person name="Cui Y."/>
            <person name="Zhang H."/>
            <person name="O'Toole P.W."/>
        </authorList>
    </citation>
    <scope>NUCLEOTIDE SEQUENCE [LARGE SCALE GENOMIC DNA]</scope>
    <source>
        <strain evidence="7 8">DSM 15833</strain>
    </source>
</reference>
<dbReference type="InterPro" id="IPR006139">
    <property type="entry name" value="D-isomer_2_OHA_DH_cat_dom"/>
</dbReference>
<gene>
    <name evidence="7" type="ORF">FC36_GL000483</name>
</gene>
<dbReference type="PROSITE" id="PS00671">
    <property type="entry name" value="D_2_HYDROXYACID_DH_3"/>
    <property type="match status" value="1"/>
</dbReference>
<dbReference type="OrthoDB" id="9805416at2"/>
<evidence type="ECO:0000259" key="6">
    <source>
        <dbReference type="Pfam" id="PF02826"/>
    </source>
</evidence>
<keyword evidence="3" id="KW-0520">NAD</keyword>
<dbReference type="GO" id="GO:0008720">
    <property type="term" value="F:D-lactate dehydrogenase (NAD+) activity"/>
    <property type="evidence" value="ECO:0007669"/>
    <property type="project" value="TreeGrafter"/>
</dbReference>
<feature type="domain" description="D-isomer specific 2-hydroxyacid dehydrogenase catalytic" evidence="5">
    <location>
        <begin position="9"/>
        <end position="329"/>
    </location>
</feature>
<keyword evidence="2 4" id="KW-0560">Oxidoreductase</keyword>
<dbReference type="InterPro" id="IPR006140">
    <property type="entry name" value="D-isomer_DH_NAD-bd"/>
</dbReference>
<dbReference type="PROSITE" id="PS00065">
    <property type="entry name" value="D_2_HYDROXYACID_DH_1"/>
    <property type="match status" value="1"/>
</dbReference>
<evidence type="ECO:0000259" key="5">
    <source>
        <dbReference type="Pfam" id="PF00389"/>
    </source>
</evidence>
<dbReference type="InterPro" id="IPR029752">
    <property type="entry name" value="D-isomer_DH_CS1"/>
</dbReference>
<evidence type="ECO:0000313" key="8">
    <source>
        <dbReference type="Proteomes" id="UP000051048"/>
    </source>
</evidence>
<dbReference type="GO" id="GO:0051287">
    <property type="term" value="F:NAD binding"/>
    <property type="evidence" value="ECO:0007669"/>
    <property type="project" value="InterPro"/>
</dbReference>
<evidence type="ECO:0000256" key="4">
    <source>
        <dbReference type="RuleBase" id="RU003719"/>
    </source>
</evidence>
<dbReference type="InterPro" id="IPR058205">
    <property type="entry name" value="D-LDH-like"/>
</dbReference>
<dbReference type="PANTHER" id="PTHR43026">
    <property type="entry name" value="2-HYDROXYACID DEHYDROGENASE HOMOLOG 1-RELATED"/>
    <property type="match status" value="1"/>
</dbReference>
<comment type="caution">
    <text evidence="7">The sequence shown here is derived from an EMBL/GenBank/DDBJ whole genome shotgun (WGS) entry which is preliminary data.</text>
</comment>
<dbReference type="Pfam" id="PF02826">
    <property type="entry name" value="2-Hacid_dh_C"/>
    <property type="match status" value="1"/>
</dbReference>
<dbReference type="SUPFAM" id="SSF52283">
    <property type="entry name" value="Formate/glycerate dehydrogenase catalytic domain-like"/>
    <property type="match status" value="1"/>
</dbReference>
<evidence type="ECO:0000256" key="1">
    <source>
        <dbReference type="ARBA" id="ARBA00005854"/>
    </source>
</evidence>
<proteinExistence type="inferred from homology"/>
<comment type="similarity">
    <text evidence="1 4">Belongs to the D-isomer specific 2-hydroxyacid dehydrogenase family.</text>
</comment>
<dbReference type="PANTHER" id="PTHR43026:SF1">
    <property type="entry name" value="2-HYDROXYACID DEHYDROGENASE HOMOLOG 1-RELATED"/>
    <property type="match status" value="1"/>
</dbReference>
<dbReference type="STRING" id="1423740.FC36_GL000483"/>
<dbReference type="PATRIC" id="fig|1423740.3.peg.523"/>
<evidence type="ECO:0000256" key="3">
    <source>
        <dbReference type="ARBA" id="ARBA00023027"/>
    </source>
</evidence>
<dbReference type="SUPFAM" id="SSF51735">
    <property type="entry name" value="NAD(P)-binding Rossmann-fold domains"/>
    <property type="match status" value="1"/>
</dbReference>
<name>A0A0R1TLU5_9LACO</name>
<evidence type="ECO:0000313" key="7">
    <source>
        <dbReference type="EMBL" id="KRL79448.1"/>
    </source>
</evidence>
<dbReference type="Gene3D" id="3.40.50.720">
    <property type="entry name" value="NAD(P)-binding Rossmann-like Domain"/>
    <property type="match status" value="2"/>
</dbReference>
<organism evidence="7 8">
    <name type="scientific">Ligilactobacillus equi DSM 15833 = JCM 10991</name>
    <dbReference type="NCBI Taxonomy" id="1423740"/>
    <lineage>
        <taxon>Bacteria</taxon>
        <taxon>Bacillati</taxon>
        <taxon>Bacillota</taxon>
        <taxon>Bacilli</taxon>
        <taxon>Lactobacillales</taxon>
        <taxon>Lactobacillaceae</taxon>
        <taxon>Ligilactobacillus</taxon>
    </lineage>
</organism>
<dbReference type="EMBL" id="AZFH01000102">
    <property type="protein sequence ID" value="KRL79448.1"/>
    <property type="molecule type" value="Genomic_DNA"/>
</dbReference>
<dbReference type="RefSeq" id="WP_025020680.1">
    <property type="nucleotide sequence ID" value="NZ_AZFH01000102.1"/>
</dbReference>
<sequence length="331" mass="36770">MKIIAFGIRDDEKPFVDQWCQANPGVEVKITQELLTPETVTQAQGFDGVTALQLNPYADEVFEKLASYGIKNFSVRNVGVDGINPQVVAKLGIKVTNVPVYSPAAIAEFTVTQLLNLLRRTKEYDRKMAQGDFRWAPQISRELNQQVIGVVGTGHIGRVAIQIYQGFGAKVIAYDAFRNPELEKTGIYVDSLDELYAQATVVTLHVPLLDSTHHMLDQAAFAKMRPGTLIVNASRGPLIDEEALIAALDSGQIAGAALDVMEDETQVFNHDLGNRKPDYPAFNNLFARDNVLISPHRAFYTDVAVRNMVFESFQASRDLFEKGYSDKEVKF</sequence>
<evidence type="ECO:0000256" key="2">
    <source>
        <dbReference type="ARBA" id="ARBA00023002"/>
    </source>
</evidence>
<dbReference type="CDD" id="cd12186">
    <property type="entry name" value="LDH"/>
    <property type="match status" value="1"/>
</dbReference>
<dbReference type="InterPro" id="IPR029753">
    <property type="entry name" value="D-isomer_DH_CS"/>
</dbReference>
<dbReference type="Proteomes" id="UP000051048">
    <property type="component" value="Unassembled WGS sequence"/>
</dbReference>
<dbReference type="AlphaFoldDB" id="A0A0R1TLU5"/>
<accession>A0A0R1TLU5</accession>
<feature type="domain" description="D-isomer specific 2-hydroxyacid dehydrogenase NAD-binding" evidence="6">
    <location>
        <begin position="112"/>
        <end position="298"/>
    </location>
</feature>
<protein>
    <submittedName>
        <fullName evidence="7">D-lactate dehydrogenase</fullName>
    </submittedName>
</protein>
<dbReference type="Pfam" id="PF00389">
    <property type="entry name" value="2-Hacid_dh"/>
    <property type="match status" value="1"/>
</dbReference>
<dbReference type="InterPro" id="IPR036291">
    <property type="entry name" value="NAD(P)-bd_dom_sf"/>
</dbReference>